<dbReference type="EMBL" id="CP000100">
    <property type="protein sequence ID" value="ABB57852.1"/>
    <property type="molecule type" value="Genomic_DNA"/>
</dbReference>
<dbReference type="PaxDb" id="1140-Synpcc7942_1822"/>
<organism evidence="1 2">
    <name type="scientific">Synechococcus elongatus (strain ATCC 33912 / PCC 7942 / FACHB-805)</name>
    <name type="common">Anacystis nidulans R2</name>
    <dbReference type="NCBI Taxonomy" id="1140"/>
    <lineage>
        <taxon>Bacteria</taxon>
        <taxon>Bacillati</taxon>
        <taxon>Cyanobacteriota</taxon>
        <taxon>Cyanophyceae</taxon>
        <taxon>Synechococcales</taxon>
        <taxon>Synechococcaceae</taxon>
        <taxon>Synechococcus</taxon>
    </lineage>
</organism>
<accession>Q31M67</accession>
<evidence type="ECO:0000313" key="1">
    <source>
        <dbReference type="EMBL" id="ABB57852.1"/>
    </source>
</evidence>
<sequence>MRNNPLHQFGVQSMFPFFLGCESSSAAEQEYKSRKLRFLRWMRDDLKTRLAGINAAIAELEQQVAPNAQD</sequence>
<dbReference type="STRING" id="1140.Synpcc7942_1822"/>
<reference evidence="2" key="1">
    <citation type="submission" date="2005-08" db="EMBL/GenBank/DDBJ databases">
        <title>Complete sequence of chromosome 1 of Synechococcus elongatus PCC 7942.</title>
        <authorList>
            <consortium name="US DOE Joint Genome Institute"/>
            <person name="Copeland A."/>
            <person name="Lucas S."/>
            <person name="Lapidus A."/>
            <person name="Barry K."/>
            <person name="Detter J.C."/>
            <person name="Glavina T."/>
            <person name="Hammon N."/>
            <person name="Israni S."/>
            <person name="Pitluck S."/>
            <person name="Schmutz J."/>
            <person name="Larimer F."/>
            <person name="Land M."/>
            <person name="Kyrpides N."/>
            <person name="Lykidis A."/>
            <person name="Richardson P."/>
        </authorList>
    </citation>
    <scope>NUCLEOTIDE SEQUENCE [LARGE SCALE GENOMIC DNA]</scope>
    <source>
        <strain evidence="2">ATCC 33912 / PCC 7942 / FACHB-805</strain>
    </source>
</reference>
<protein>
    <submittedName>
        <fullName evidence="1">Uncharacterized protein</fullName>
    </submittedName>
</protein>
<proteinExistence type="predicted"/>
<evidence type="ECO:0000313" key="2">
    <source>
        <dbReference type="Proteomes" id="UP000889800"/>
    </source>
</evidence>
<name>Q31M67_SYNE7</name>
<gene>
    <name evidence="1" type="ordered locus">Synpcc7942_1822</name>
</gene>
<keyword evidence="2" id="KW-1185">Reference proteome</keyword>
<dbReference type="PROSITE" id="PS51257">
    <property type="entry name" value="PROKAR_LIPOPROTEIN"/>
    <property type="match status" value="1"/>
</dbReference>
<dbReference type="Proteomes" id="UP000889800">
    <property type="component" value="Chromosome"/>
</dbReference>
<dbReference type="SMR" id="Q31M67"/>
<dbReference type="AlphaFoldDB" id="Q31M67"/>
<dbReference type="KEGG" id="syf:Synpcc7942_1822"/>
<dbReference type="HOGENOM" id="CLU_193885_1_0_3"/>
<dbReference type="BioCyc" id="SYNEL:SYNPCC7942_1822-MONOMER"/>